<keyword evidence="5" id="KW-0812">Transmembrane</keyword>
<evidence type="ECO:0000256" key="2">
    <source>
        <dbReference type="ARBA" id="ARBA00008064"/>
    </source>
</evidence>
<evidence type="ECO:0000256" key="8">
    <source>
        <dbReference type="ARBA" id="ARBA00023237"/>
    </source>
</evidence>
<evidence type="ECO:0000256" key="1">
    <source>
        <dbReference type="ARBA" id="ARBA00004571"/>
    </source>
</evidence>
<keyword evidence="7" id="KW-0472">Membrane</keyword>
<organism evidence="11 12">
    <name type="scientific">Escherichia coli</name>
    <dbReference type="NCBI Taxonomy" id="562"/>
    <lineage>
        <taxon>Bacteria</taxon>
        <taxon>Pseudomonadati</taxon>
        <taxon>Pseudomonadota</taxon>
        <taxon>Gammaproteobacteria</taxon>
        <taxon>Enterobacterales</taxon>
        <taxon>Enterobacteriaceae</taxon>
        <taxon>Escherichia</taxon>
    </lineage>
</organism>
<evidence type="ECO:0000259" key="9">
    <source>
        <dbReference type="Pfam" id="PF13953"/>
    </source>
</evidence>
<dbReference type="Pfam" id="PF13954">
    <property type="entry name" value="PapC_N"/>
    <property type="match status" value="1"/>
</dbReference>
<dbReference type="Pfam" id="PF13953">
    <property type="entry name" value="PapC_C"/>
    <property type="match status" value="1"/>
</dbReference>
<dbReference type="PANTHER" id="PTHR30451">
    <property type="entry name" value="OUTER MEMBRANE USHER PROTEIN"/>
    <property type="match status" value="1"/>
</dbReference>
<dbReference type="Gene3D" id="3.10.20.410">
    <property type="match status" value="1"/>
</dbReference>
<keyword evidence="3" id="KW-0813">Transport</keyword>
<reference evidence="11 12" key="1">
    <citation type="submission" date="2019-09" db="EMBL/GenBank/DDBJ databases">
        <authorList>
            <consortium name="NARMS: The National Antimicrobial Resistance Monitoring System"/>
        </authorList>
    </citation>
    <scope>NUCLEOTIDE SEQUENCE [LARGE SCALE GENOMIC DNA]</scope>
    <source>
        <strain evidence="11 12">FSIS11923834</strain>
    </source>
</reference>
<keyword evidence="4" id="KW-1134">Transmembrane beta strand</keyword>
<dbReference type="Gene3D" id="2.60.40.2070">
    <property type="match status" value="1"/>
</dbReference>
<dbReference type="Gene3D" id="2.60.40.2610">
    <property type="entry name" value="Outer membrane usher protein FimD, plug domain"/>
    <property type="match status" value="1"/>
</dbReference>
<evidence type="ECO:0000256" key="6">
    <source>
        <dbReference type="ARBA" id="ARBA00022729"/>
    </source>
</evidence>
<evidence type="ECO:0000313" key="12">
    <source>
        <dbReference type="Proteomes" id="UP000533482"/>
    </source>
</evidence>
<dbReference type="InterPro" id="IPR043142">
    <property type="entry name" value="PapC-like_C_sf"/>
</dbReference>
<comment type="similarity">
    <text evidence="2">Belongs to the fimbrial export usher family.</text>
</comment>
<dbReference type="InterPro" id="IPR042186">
    <property type="entry name" value="FimD_plug_dom"/>
</dbReference>
<evidence type="ECO:0000256" key="5">
    <source>
        <dbReference type="ARBA" id="ARBA00022692"/>
    </source>
</evidence>
<feature type="domain" description="PapC N-terminal" evidence="10">
    <location>
        <begin position="25"/>
        <end position="177"/>
    </location>
</feature>
<protein>
    <submittedName>
        <fullName evidence="11">Fimbria/pilus outer membrane usher protein</fullName>
    </submittedName>
</protein>
<keyword evidence="8" id="KW-0998">Cell outer membrane</keyword>
<comment type="subcellular location">
    <subcellularLocation>
        <location evidence="1">Cell outer membrane</location>
        <topology evidence="1">Multi-pass membrane protein</topology>
    </subcellularLocation>
</comment>
<dbReference type="InterPro" id="IPR025885">
    <property type="entry name" value="PapC_N"/>
</dbReference>
<accession>A0A8S7MVG3</accession>
<dbReference type="InterPro" id="IPR037224">
    <property type="entry name" value="PapC_N_sf"/>
</dbReference>
<dbReference type="SUPFAM" id="SSF141729">
    <property type="entry name" value="FimD N-terminal domain-like"/>
    <property type="match status" value="1"/>
</dbReference>
<dbReference type="InterPro" id="IPR000015">
    <property type="entry name" value="Fimb_usher"/>
</dbReference>
<dbReference type="PANTHER" id="PTHR30451:SF10">
    <property type="entry name" value="OUTER MEMBRANE USHER PROTEIN YFCU-RELATED"/>
    <property type="match status" value="1"/>
</dbReference>
<evidence type="ECO:0000313" key="11">
    <source>
        <dbReference type="EMBL" id="EFE8675847.1"/>
    </source>
</evidence>
<dbReference type="Pfam" id="PF00577">
    <property type="entry name" value="Usher"/>
    <property type="match status" value="1"/>
</dbReference>
<sequence>MYKKIKKLTLFIILFLYGKQTFSIEFNTDVLDAHDRKNIDISRFSEAGYVMPGRYLLDINVNGQAISPTNLEVSFIEREISKSNSDRILLSEPCLTSKIVNLIGLTQESVKKVTYWKEGQCADFSQLPGVEIKPETSRGILNINIPQAWMEYSDASWLPPSRWDDGIPGIIFDYNITGTINNFHKNEQSKYLSYNGTAGANLGAWRLRADYQGNDYNSGQRSHVNYNQFSWSRLYLFRPIPEWRANFTLGENNISSDIFNTWSYTGATLESDDRMLPPKLRGYAPQVSGVADTNARVIIRQQGRILYNSTVPAGPFTIRDLDSSIRGRLDVEIIEQNGQKKTFQIDTASVPYLTRPGQVRFKIAAGRSRYYGHNLEGPVFTTGEASWGISNKWSLYGGGIFAGDYNAISVGLGHDLGKLGTISSDITQSIASLPQKEKQQGKSWRISYSKRFDEANTDITFAGYRFSERNYLTMQRYLDERYRNSYSGLEKELYTVSVNKNIDNWKMSAGVQYSHQVYWDQQSSDFYTISISRYLNAFGFRNISANLTANRTLYKSIYDNTIFFRLSVPWGTGNAGYSGTLSGKRFTHTVGYSDTINDGLSSYSINVGVSNGNHDSTQNRMSAYYSHNSALASWSANISTVENEYTSIGLTASGGATFTTAGAALHAGGMNGGTRLLVDTDGIADVPVDNGRVFTNRWGIGVVTNVSSYYRNTTSVDLTKLPDDMEATRSVVESILTEGAIGYRKFEVLKGSRLFAFLRLADSSVPPFGASVINEKGRELGMVADQGLAWLSGVSPGDTLRVDWNGKTQCVVNIPDEIKNQQQLFLPCRLAK</sequence>
<dbReference type="GO" id="GO:0015473">
    <property type="term" value="F:fimbrial usher porin activity"/>
    <property type="evidence" value="ECO:0007669"/>
    <property type="project" value="InterPro"/>
</dbReference>
<feature type="domain" description="PapC-like C-terminal" evidence="9">
    <location>
        <begin position="758"/>
        <end position="813"/>
    </location>
</feature>
<evidence type="ECO:0000256" key="3">
    <source>
        <dbReference type="ARBA" id="ARBA00022448"/>
    </source>
</evidence>
<dbReference type="Gene3D" id="2.60.40.3110">
    <property type="match status" value="1"/>
</dbReference>
<gene>
    <name evidence="11" type="ORF">F7N46_22505</name>
</gene>
<dbReference type="GO" id="GO:0009279">
    <property type="term" value="C:cell outer membrane"/>
    <property type="evidence" value="ECO:0007669"/>
    <property type="project" value="UniProtKB-SubCell"/>
</dbReference>
<dbReference type="Proteomes" id="UP000533482">
    <property type="component" value="Unassembled WGS sequence"/>
</dbReference>
<comment type="caution">
    <text evidence="11">The sequence shown here is derived from an EMBL/GenBank/DDBJ whole genome shotgun (WGS) entry which is preliminary data.</text>
</comment>
<dbReference type="EMBL" id="AASOHJ010000043">
    <property type="protein sequence ID" value="EFE8675847.1"/>
    <property type="molecule type" value="Genomic_DNA"/>
</dbReference>
<dbReference type="GO" id="GO:0009297">
    <property type="term" value="P:pilus assembly"/>
    <property type="evidence" value="ECO:0007669"/>
    <property type="project" value="InterPro"/>
</dbReference>
<evidence type="ECO:0000256" key="7">
    <source>
        <dbReference type="ARBA" id="ARBA00023136"/>
    </source>
</evidence>
<dbReference type="RefSeq" id="WP_109866510.1">
    <property type="nucleotide sequence ID" value="NZ_CASDNS010000056.1"/>
</dbReference>
<evidence type="ECO:0000256" key="4">
    <source>
        <dbReference type="ARBA" id="ARBA00022452"/>
    </source>
</evidence>
<name>A0A8S7MVG3_ECOLX</name>
<evidence type="ECO:0000259" key="10">
    <source>
        <dbReference type="Pfam" id="PF13954"/>
    </source>
</evidence>
<keyword evidence="6" id="KW-0732">Signal</keyword>
<dbReference type="InterPro" id="IPR025949">
    <property type="entry name" value="PapC-like_C"/>
</dbReference>
<proteinExistence type="inferred from homology"/>
<dbReference type="AlphaFoldDB" id="A0A8S7MVG3"/>